<evidence type="ECO:0000259" key="2">
    <source>
        <dbReference type="Pfam" id="PF00248"/>
    </source>
</evidence>
<dbReference type="PANTHER" id="PTHR43364">
    <property type="entry name" value="NADH-SPECIFIC METHYLGLYOXAL REDUCTASE-RELATED"/>
    <property type="match status" value="1"/>
</dbReference>
<evidence type="ECO:0000313" key="3">
    <source>
        <dbReference type="EMBL" id="GGB15631.1"/>
    </source>
</evidence>
<evidence type="ECO:0000313" key="4">
    <source>
        <dbReference type="Proteomes" id="UP000651977"/>
    </source>
</evidence>
<dbReference type="CDD" id="cd19094">
    <property type="entry name" value="AKR_Tas-like"/>
    <property type="match status" value="1"/>
</dbReference>
<keyword evidence="1" id="KW-0560">Oxidoreductase</keyword>
<sequence length="347" mass="39264">MKYKQLGSSSLRVSEICLGSMTWGEQNTQADAFEQLDYALANGINFIDTAEMYPVPPKQQTQGSTETIIGRYLKQRDCRDEVILASKVAAPSASDRGGYIRSDMSLNWKSIHQAVENSLERLQTDYLDLYQVHWPDRATNFFGQLNYVHQEQESQTPIIETLEALADLVKSGKVRYLGISNETPWGTMRYLQLAEKHNLPKIVSIQNPYNLLNRSYEIAMAEISHRENVPLLAYSPLAFGALSGKYLNNQWPEGARLTLYRRFGRYSTSQAEQAIQHYVDLAKEFKLSPAQLALAFVNQRSFVGSNIIGATSVEQLKENLSSAKVVISEDLEQRIQELGELFRIPCP</sequence>
<evidence type="ECO:0000256" key="1">
    <source>
        <dbReference type="ARBA" id="ARBA00023002"/>
    </source>
</evidence>
<protein>
    <submittedName>
        <fullName evidence="3">Aldo/keto reductase</fullName>
    </submittedName>
</protein>
<feature type="domain" description="NADP-dependent oxidoreductase" evidence="2">
    <location>
        <begin position="15"/>
        <end position="338"/>
    </location>
</feature>
<keyword evidence="4" id="KW-1185">Reference proteome</keyword>
<dbReference type="Proteomes" id="UP000651977">
    <property type="component" value="Unassembled WGS sequence"/>
</dbReference>
<name>A0ABQ1I4Y6_9ALTE</name>
<reference evidence="4" key="1">
    <citation type="journal article" date="2019" name="Int. J. Syst. Evol. Microbiol.">
        <title>The Global Catalogue of Microorganisms (GCM) 10K type strain sequencing project: providing services to taxonomists for standard genome sequencing and annotation.</title>
        <authorList>
            <consortium name="The Broad Institute Genomics Platform"/>
            <consortium name="The Broad Institute Genome Sequencing Center for Infectious Disease"/>
            <person name="Wu L."/>
            <person name="Ma J."/>
        </authorList>
    </citation>
    <scope>NUCLEOTIDE SEQUENCE [LARGE SCALE GENOMIC DNA]</scope>
    <source>
        <strain evidence="4">CGMCC 1.10131</strain>
    </source>
</reference>
<dbReference type="InterPro" id="IPR023210">
    <property type="entry name" value="NADP_OxRdtase_dom"/>
</dbReference>
<accession>A0ABQ1I4Y6</accession>
<dbReference type="SUPFAM" id="SSF51430">
    <property type="entry name" value="NAD(P)-linked oxidoreductase"/>
    <property type="match status" value="1"/>
</dbReference>
<proteinExistence type="predicted"/>
<dbReference type="InterPro" id="IPR020471">
    <property type="entry name" value="AKR"/>
</dbReference>
<gene>
    <name evidence="3" type="ORF">GCM10007414_31330</name>
</gene>
<dbReference type="NCBIfam" id="NF007912">
    <property type="entry name" value="PRK10625.1"/>
    <property type="match status" value="1"/>
</dbReference>
<dbReference type="Pfam" id="PF00248">
    <property type="entry name" value="Aldo_ket_red"/>
    <property type="match status" value="1"/>
</dbReference>
<organism evidence="3 4">
    <name type="scientific">Agarivorans gilvus</name>
    <dbReference type="NCBI Taxonomy" id="680279"/>
    <lineage>
        <taxon>Bacteria</taxon>
        <taxon>Pseudomonadati</taxon>
        <taxon>Pseudomonadota</taxon>
        <taxon>Gammaproteobacteria</taxon>
        <taxon>Alteromonadales</taxon>
        <taxon>Alteromonadaceae</taxon>
        <taxon>Agarivorans</taxon>
    </lineage>
</organism>
<dbReference type="InterPro" id="IPR036812">
    <property type="entry name" value="NAD(P)_OxRdtase_dom_sf"/>
</dbReference>
<dbReference type="PANTHER" id="PTHR43364:SF4">
    <property type="entry name" value="NAD(P)-LINKED OXIDOREDUCTASE SUPERFAMILY PROTEIN"/>
    <property type="match status" value="1"/>
</dbReference>
<comment type="caution">
    <text evidence="3">The sequence shown here is derived from an EMBL/GenBank/DDBJ whole genome shotgun (WGS) entry which is preliminary data.</text>
</comment>
<dbReference type="EMBL" id="BMDY01000021">
    <property type="protein sequence ID" value="GGB15631.1"/>
    <property type="molecule type" value="Genomic_DNA"/>
</dbReference>
<dbReference type="RefSeq" id="WP_188407526.1">
    <property type="nucleotide sequence ID" value="NZ_BMDY01000021.1"/>
</dbReference>
<dbReference type="Gene3D" id="3.20.20.100">
    <property type="entry name" value="NADP-dependent oxidoreductase domain"/>
    <property type="match status" value="1"/>
</dbReference>
<dbReference type="InterPro" id="IPR050523">
    <property type="entry name" value="AKR_Detox_Biosynth"/>
</dbReference>
<dbReference type="PRINTS" id="PR00069">
    <property type="entry name" value="ALDKETRDTASE"/>
</dbReference>